<keyword evidence="1" id="KW-0472">Membrane</keyword>
<name>A0A7G5C1D2_9BACL</name>
<dbReference type="Proteomes" id="UP000515679">
    <property type="component" value="Chromosome"/>
</dbReference>
<protein>
    <recommendedName>
        <fullName evidence="4">ABC-2 family transporter protein</fullName>
    </recommendedName>
</protein>
<keyword evidence="1" id="KW-1133">Transmembrane helix</keyword>
<sequence length="246" mass="28086">MNERQGVKHIGSYIWRRDRLGILFTLLFAVYMGAVIGPNMNAVWDADMDGEAVTPFLKGITDWLYLTMFPVYGMVMNKSAMGMWRDDHYSKRLAHWRTMPIPLASIVQGRYLQMALTLPVIGTVFLFLQYLIASGLREAVTPVQWVENGIVWMCYSFAANALYIWFELGFSGRKYVQFYMGYMILMAVIVTIFTWQGIHLFQEAIGVIDKGYGLILIAVAAIAAIVATRIGYRATINRIKERSMTF</sequence>
<dbReference type="EMBL" id="CP041969">
    <property type="protein sequence ID" value="QMV43016.1"/>
    <property type="molecule type" value="Genomic_DNA"/>
</dbReference>
<evidence type="ECO:0008006" key="4">
    <source>
        <dbReference type="Google" id="ProtNLM"/>
    </source>
</evidence>
<dbReference type="RefSeq" id="WP_182299247.1">
    <property type="nucleotide sequence ID" value="NZ_CP041969.1"/>
</dbReference>
<dbReference type="AlphaFoldDB" id="A0A7G5C1D2"/>
<proteinExistence type="predicted"/>
<evidence type="ECO:0000313" key="2">
    <source>
        <dbReference type="EMBL" id="QMV43016.1"/>
    </source>
</evidence>
<organism evidence="2 3">
    <name type="scientific">Cohnella cholangitidis</name>
    <dbReference type="NCBI Taxonomy" id="2598458"/>
    <lineage>
        <taxon>Bacteria</taxon>
        <taxon>Bacillati</taxon>
        <taxon>Bacillota</taxon>
        <taxon>Bacilli</taxon>
        <taxon>Bacillales</taxon>
        <taxon>Paenibacillaceae</taxon>
        <taxon>Cohnella</taxon>
    </lineage>
</organism>
<gene>
    <name evidence="2" type="ORF">FPL14_18875</name>
</gene>
<feature type="transmembrane region" description="Helical" evidence="1">
    <location>
        <begin position="145"/>
        <end position="166"/>
    </location>
</feature>
<feature type="transmembrane region" description="Helical" evidence="1">
    <location>
        <begin position="211"/>
        <end position="232"/>
    </location>
</feature>
<keyword evidence="1" id="KW-0812">Transmembrane</keyword>
<evidence type="ECO:0000313" key="3">
    <source>
        <dbReference type="Proteomes" id="UP000515679"/>
    </source>
</evidence>
<dbReference type="KEGG" id="cchl:FPL14_18875"/>
<keyword evidence="3" id="KW-1185">Reference proteome</keyword>
<feature type="transmembrane region" description="Helical" evidence="1">
    <location>
        <begin position="178"/>
        <end position="199"/>
    </location>
</feature>
<evidence type="ECO:0000256" key="1">
    <source>
        <dbReference type="SAM" id="Phobius"/>
    </source>
</evidence>
<feature type="transmembrane region" description="Helical" evidence="1">
    <location>
        <begin position="20"/>
        <end position="36"/>
    </location>
</feature>
<feature type="transmembrane region" description="Helical" evidence="1">
    <location>
        <begin position="111"/>
        <end position="133"/>
    </location>
</feature>
<reference evidence="2 3" key="1">
    <citation type="submission" date="2019-07" db="EMBL/GenBank/DDBJ databases">
        <authorList>
            <person name="Kim J.K."/>
            <person name="Cheong H.-M."/>
            <person name="Choi Y."/>
            <person name="Hwang K.J."/>
            <person name="Lee S."/>
            <person name="Choi C."/>
        </authorList>
    </citation>
    <scope>NUCLEOTIDE SEQUENCE [LARGE SCALE GENOMIC DNA]</scope>
    <source>
        <strain evidence="2 3">KS 22</strain>
    </source>
</reference>
<accession>A0A7G5C1D2</accession>
<feature type="transmembrane region" description="Helical" evidence="1">
    <location>
        <begin position="56"/>
        <end position="75"/>
    </location>
</feature>